<comment type="similarity">
    <text evidence="2 6">Belongs to the phosphoglycerate mutase family. BPG-dependent PGAM subfamily.</text>
</comment>
<dbReference type="CDD" id="cd07067">
    <property type="entry name" value="HP_PGM_like"/>
    <property type="match status" value="1"/>
</dbReference>
<dbReference type="HAMAP" id="MF_01039">
    <property type="entry name" value="PGAM_GpmA"/>
    <property type="match status" value="1"/>
</dbReference>
<dbReference type="PIRSF" id="PIRSF000709">
    <property type="entry name" value="6PFK_2-Ptase"/>
    <property type="match status" value="1"/>
</dbReference>
<feature type="binding site" evidence="6 8">
    <location>
        <begin position="154"/>
        <end position="155"/>
    </location>
    <ligand>
        <name>substrate</name>
    </ligand>
</feature>
<dbReference type="FunFam" id="3.40.50.1240:FF:000003">
    <property type="entry name" value="2,3-bisphosphoglycerate-dependent phosphoglycerate mutase"/>
    <property type="match status" value="1"/>
</dbReference>
<gene>
    <name evidence="6" type="primary">gpmA</name>
    <name evidence="10" type="ORF">EJN90_11445</name>
</gene>
<dbReference type="InterPro" id="IPR013078">
    <property type="entry name" value="His_Pase_superF_clade-1"/>
</dbReference>
<evidence type="ECO:0000256" key="2">
    <source>
        <dbReference type="ARBA" id="ARBA00006717"/>
    </source>
</evidence>
<evidence type="ECO:0000256" key="5">
    <source>
        <dbReference type="ARBA" id="ARBA00023235"/>
    </source>
</evidence>
<dbReference type="GO" id="GO:0006094">
    <property type="term" value="P:gluconeogenesis"/>
    <property type="evidence" value="ECO:0007669"/>
    <property type="project" value="UniProtKB-UniRule"/>
</dbReference>
<name>A0A3Q9BNF6_9LACT</name>
<dbReference type="InterPro" id="IPR005952">
    <property type="entry name" value="Phosphogly_mut1"/>
</dbReference>
<evidence type="ECO:0000313" key="11">
    <source>
        <dbReference type="Proteomes" id="UP000273326"/>
    </source>
</evidence>
<organism evidence="10 11">
    <name type="scientific">Jeotgalibaca ciconiae</name>
    <dbReference type="NCBI Taxonomy" id="2496265"/>
    <lineage>
        <taxon>Bacteria</taxon>
        <taxon>Bacillati</taxon>
        <taxon>Bacillota</taxon>
        <taxon>Bacilli</taxon>
        <taxon>Lactobacillales</taxon>
        <taxon>Carnobacteriaceae</taxon>
        <taxon>Jeotgalibaca</taxon>
    </lineage>
</organism>
<feature type="site" description="Transition state stabilizer" evidence="6 9">
    <location>
        <position position="222"/>
    </location>
</feature>
<evidence type="ECO:0000256" key="3">
    <source>
        <dbReference type="ARBA" id="ARBA00022432"/>
    </source>
</evidence>
<feature type="binding site" evidence="6 8">
    <location>
        <begin position="48"/>
        <end position="55"/>
    </location>
    <ligand>
        <name>substrate</name>
    </ligand>
</feature>
<accession>A0A3Q9BNF6</accession>
<reference evidence="11" key="1">
    <citation type="submission" date="2018-12" db="EMBL/GenBank/DDBJ databases">
        <title>Complete genome sequencing of Jeotgalibaca sp. H21T32.</title>
        <authorList>
            <person name="Bae J.-W."/>
            <person name="Lee S.-Y."/>
        </authorList>
    </citation>
    <scope>NUCLEOTIDE SEQUENCE [LARGE SCALE GENOMIC DNA]</scope>
    <source>
        <strain evidence="11">H21T32</strain>
    </source>
</reference>
<dbReference type="AlphaFoldDB" id="A0A3Q9BNF6"/>
<keyword evidence="5 6" id="KW-0413">Isomerase</keyword>
<keyword evidence="4 6" id="KW-0324">Glycolysis</keyword>
<proteinExistence type="inferred from homology"/>
<comment type="pathway">
    <text evidence="6">Carbohydrate degradation; glycolysis; pyruvate from D-glyceraldehyde 3-phosphate: step 3/5.</text>
</comment>
<dbReference type="Proteomes" id="UP000273326">
    <property type="component" value="Chromosome"/>
</dbReference>
<dbReference type="SUPFAM" id="SSF53254">
    <property type="entry name" value="Phosphoglycerate mutase-like"/>
    <property type="match status" value="1"/>
</dbReference>
<evidence type="ECO:0000256" key="9">
    <source>
        <dbReference type="PIRSR" id="PIRSR613078-3"/>
    </source>
</evidence>
<dbReference type="GO" id="GO:0004619">
    <property type="term" value="F:phosphoglycerate mutase activity"/>
    <property type="evidence" value="ECO:0007669"/>
    <property type="project" value="UniProtKB-UniRule"/>
</dbReference>
<feature type="binding site" evidence="6 8">
    <location>
        <begin position="61"/>
        <end position="62"/>
    </location>
    <ligand>
        <name>substrate</name>
    </ligand>
</feature>
<dbReference type="KEGG" id="jeh:EJN90_11445"/>
<evidence type="ECO:0000313" key="10">
    <source>
        <dbReference type="EMBL" id="AZP05204.1"/>
    </source>
</evidence>
<feature type="binding site" evidence="6 8">
    <location>
        <begin position="127"/>
        <end position="130"/>
    </location>
    <ligand>
        <name>substrate</name>
    </ligand>
</feature>
<evidence type="ECO:0000256" key="7">
    <source>
        <dbReference type="PIRSR" id="PIRSR613078-1"/>
    </source>
</evidence>
<evidence type="ECO:0000256" key="6">
    <source>
        <dbReference type="HAMAP-Rule" id="MF_01039"/>
    </source>
</evidence>
<evidence type="ECO:0000256" key="1">
    <source>
        <dbReference type="ARBA" id="ARBA00000380"/>
    </source>
</evidence>
<dbReference type="OrthoDB" id="9781415at2"/>
<dbReference type="Pfam" id="PF00300">
    <property type="entry name" value="His_Phos_1"/>
    <property type="match status" value="2"/>
</dbReference>
<dbReference type="NCBIfam" id="TIGR01258">
    <property type="entry name" value="pgm_1"/>
    <property type="match status" value="1"/>
</dbReference>
<dbReference type="UniPathway" id="UPA00109">
    <property type="reaction ID" value="UER00186"/>
</dbReference>
<evidence type="ECO:0000256" key="4">
    <source>
        <dbReference type="ARBA" id="ARBA00023152"/>
    </source>
</evidence>
<dbReference type="NCBIfam" id="NF010713">
    <property type="entry name" value="PRK14115.1"/>
    <property type="match status" value="1"/>
</dbReference>
<evidence type="ECO:0000256" key="8">
    <source>
        <dbReference type="PIRSR" id="PIRSR613078-2"/>
    </source>
</evidence>
<dbReference type="EMBL" id="CP034465">
    <property type="protein sequence ID" value="AZP05204.1"/>
    <property type="molecule type" value="Genomic_DNA"/>
</dbReference>
<dbReference type="Gene3D" id="3.40.50.1240">
    <property type="entry name" value="Phosphoglycerate mutase-like"/>
    <property type="match status" value="1"/>
</dbReference>
<feature type="binding site" evidence="6 8">
    <location>
        <position position="100"/>
    </location>
    <ligand>
        <name>substrate</name>
    </ligand>
</feature>
<protein>
    <recommendedName>
        <fullName evidence="6">2,3-bisphosphoglycerate-dependent phosphoglycerate mutase</fullName>
        <shortName evidence="6">BPG-dependent PGAM</shortName>
        <shortName evidence="6">PGAM</shortName>
        <shortName evidence="6">Phosphoglyceromutase</shortName>
        <shortName evidence="6">dPGM</shortName>
        <ecNumber evidence="6">5.4.2.11</ecNumber>
    </recommendedName>
</protein>
<sequence>MFTFFNKKISGPLPKAFCVHLLTIELYNKRKEKIEKVGIHVRRIIFVRHGQSEWNALNQFTGWVDVDLTDIGMKEAHEAGRKLKEAGIELDLAFTSVLKRAIKTCHIVLEDSEQLWVPEVKTWRLNERHYGALQGLNKKETADKYGIQQVQEWRRSYDILPPLLTPDDPHSALNDRRYAQLQKRVVPMGEDLKRTLARVIPLWEDQIAPAVLDGKTVLVAAHGNSLRALAKYMEEISDDEIMKLEIPTGQPLVYELTEELDVIKKYYL</sequence>
<dbReference type="InterPro" id="IPR029033">
    <property type="entry name" value="His_PPase_superfam"/>
</dbReference>
<feature type="binding site" evidence="6 8">
    <location>
        <position position="138"/>
    </location>
    <ligand>
        <name>substrate</name>
    </ligand>
</feature>
<feature type="active site" description="Proton donor/acceptor" evidence="6 7">
    <location>
        <position position="127"/>
    </location>
</feature>
<dbReference type="SMART" id="SM00855">
    <property type="entry name" value="PGAM"/>
    <property type="match status" value="1"/>
</dbReference>
<feature type="binding site" evidence="6 8">
    <location>
        <begin position="223"/>
        <end position="224"/>
    </location>
    <ligand>
        <name>substrate</name>
    </ligand>
</feature>
<dbReference type="EC" id="5.4.2.11" evidence="6"/>
<keyword evidence="3 6" id="KW-0312">Gluconeogenesis</keyword>
<dbReference type="GO" id="GO:0006096">
    <property type="term" value="P:glycolytic process"/>
    <property type="evidence" value="ECO:0007669"/>
    <property type="project" value="UniProtKB-UniRule"/>
</dbReference>
<comment type="catalytic activity">
    <reaction evidence="1 6">
        <text>(2R)-2-phosphoglycerate = (2R)-3-phosphoglycerate</text>
        <dbReference type="Rhea" id="RHEA:15901"/>
        <dbReference type="ChEBI" id="CHEBI:58272"/>
        <dbReference type="ChEBI" id="CHEBI:58289"/>
        <dbReference type="EC" id="5.4.2.11"/>
    </reaction>
</comment>
<dbReference type="PANTHER" id="PTHR11931">
    <property type="entry name" value="PHOSPHOGLYCERATE MUTASE"/>
    <property type="match status" value="1"/>
</dbReference>
<comment type="function">
    <text evidence="6">Catalyzes the interconversion of 2-phosphoglycerate and 3-phosphoglycerate.</text>
</comment>
<keyword evidence="11" id="KW-1185">Reference proteome</keyword>
<feature type="active site" description="Tele-phosphohistidine intermediate" evidence="6 7">
    <location>
        <position position="49"/>
    </location>
</feature>